<sequence length="207" mass="23913">MKETDWDKYYTNRGTNKITKITRGFTSNKISNLIRRQGINNPRICELGGGDSCVADEIIQESKASYYEVVDNCEKGLSLFKARNHLCESGVVKDSVLNKNSVENFDICLSIGLIEHFNESDTSKAIEYHFKKVRTGGFVLITFPHPTWLYCLTRKILEITGAWKFPDERPLNFEEVTRTCKLYGKEIHRSINWKIILTQGYVLYEKI</sequence>
<gene>
    <name evidence="1" type="ORF">GCE9029_01658</name>
</gene>
<name>A0A128EYZ9_9GAMM</name>
<dbReference type="InterPro" id="IPR029063">
    <property type="entry name" value="SAM-dependent_MTases_sf"/>
</dbReference>
<organism evidence="1 2">
    <name type="scientific">Grimontia celer</name>
    <dbReference type="NCBI Taxonomy" id="1796497"/>
    <lineage>
        <taxon>Bacteria</taxon>
        <taxon>Pseudomonadati</taxon>
        <taxon>Pseudomonadota</taxon>
        <taxon>Gammaproteobacteria</taxon>
        <taxon>Vibrionales</taxon>
        <taxon>Vibrionaceae</taxon>
        <taxon>Grimontia</taxon>
    </lineage>
</organism>
<keyword evidence="2" id="KW-1185">Reference proteome</keyword>
<reference evidence="2" key="1">
    <citation type="submission" date="2016-02" db="EMBL/GenBank/DDBJ databases">
        <authorList>
            <person name="Rodrigo-Torres Lidia"/>
            <person name="Arahal R.David."/>
        </authorList>
    </citation>
    <scope>NUCLEOTIDE SEQUENCE [LARGE SCALE GENOMIC DNA]</scope>
    <source>
        <strain evidence="2">CECT 9029</strain>
    </source>
</reference>
<evidence type="ECO:0000313" key="1">
    <source>
        <dbReference type="EMBL" id="CZF79802.1"/>
    </source>
</evidence>
<dbReference type="AlphaFoldDB" id="A0A128EYZ9"/>
<evidence type="ECO:0008006" key="3">
    <source>
        <dbReference type="Google" id="ProtNLM"/>
    </source>
</evidence>
<dbReference type="RefSeq" id="WP_062662482.1">
    <property type="nucleotide sequence ID" value="NZ_FIZX01000001.1"/>
</dbReference>
<dbReference type="Proteomes" id="UP000071641">
    <property type="component" value="Unassembled WGS sequence"/>
</dbReference>
<dbReference type="SUPFAM" id="SSF53335">
    <property type="entry name" value="S-adenosyl-L-methionine-dependent methyltransferases"/>
    <property type="match status" value="1"/>
</dbReference>
<accession>A0A128EYZ9</accession>
<dbReference type="STRING" id="1796497.GCE9029_01658"/>
<protein>
    <recommendedName>
        <fullName evidence="3">Methyltransferase domain-containing protein</fullName>
    </recommendedName>
</protein>
<dbReference type="Gene3D" id="3.40.50.150">
    <property type="entry name" value="Vaccinia Virus protein VP39"/>
    <property type="match status" value="1"/>
</dbReference>
<proteinExistence type="predicted"/>
<evidence type="ECO:0000313" key="2">
    <source>
        <dbReference type="Proteomes" id="UP000071641"/>
    </source>
</evidence>
<dbReference type="OrthoDB" id="9810247at2"/>
<dbReference type="EMBL" id="FIZX01000001">
    <property type="protein sequence ID" value="CZF79802.1"/>
    <property type="molecule type" value="Genomic_DNA"/>
</dbReference>